<dbReference type="Proteomes" id="UP000567922">
    <property type="component" value="Unassembled WGS sequence"/>
</dbReference>
<gene>
    <name evidence="1" type="ORF">FHU29_003647</name>
</gene>
<proteinExistence type="predicted"/>
<organism evidence="1 2">
    <name type="scientific">Hoyosella altamirensis</name>
    <dbReference type="NCBI Taxonomy" id="616997"/>
    <lineage>
        <taxon>Bacteria</taxon>
        <taxon>Bacillati</taxon>
        <taxon>Actinomycetota</taxon>
        <taxon>Actinomycetes</taxon>
        <taxon>Mycobacteriales</taxon>
        <taxon>Hoyosellaceae</taxon>
        <taxon>Hoyosella</taxon>
    </lineage>
</organism>
<dbReference type="EMBL" id="JACHWS010000003">
    <property type="protein sequence ID" value="MBB3039178.1"/>
    <property type="molecule type" value="Genomic_DNA"/>
</dbReference>
<name>A0A839RSI8_9ACTN</name>
<evidence type="ECO:0000313" key="2">
    <source>
        <dbReference type="Proteomes" id="UP000567922"/>
    </source>
</evidence>
<dbReference type="AlphaFoldDB" id="A0A839RSI8"/>
<protein>
    <submittedName>
        <fullName evidence="1">Uncharacterized protein</fullName>
    </submittedName>
</protein>
<comment type="caution">
    <text evidence="1">The sequence shown here is derived from an EMBL/GenBank/DDBJ whole genome shotgun (WGS) entry which is preliminary data.</text>
</comment>
<accession>A0A839RSI8</accession>
<reference evidence="1 2" key="1">
    <citation type="submission" date="2020-08" db="EMBL/GenBank/DDBJ databases">
        <title>Sequencing the genomes of 1000 actinobacteria strains.</title>
        <authorList>
            <person name="Klenk H.-P."/>
        </authorList>
    </citation>
    <scope>NUCLEOTIDE SEQUENCE [LARGE SCALE GENOMIC DNA]</scope>
    <source>
        <strain evidence="1 2">DSM 45258</strain>
    </source>
</reference>
<keyword evidence="2" id="KW-1185">Reference proteome</keyword>
<sequence length="100" mass="10497">MSILAGLKIAPNLRMRRAGLVAGSLAMGEASLVNVLECRIGGHMAPRTCMEKVSSVHATATGKALYSELSRAYIEEIESGCLSLGGRGVAECCHSSRCDD</sequence>
<evidence type="ECO:0000313" key="1">
    <source>
        <dbReference type="EMBL" id="MBB3039178.1"/>
    </source>
</evidence>